<evidence type="ECO:0000256" key="1">
    <source>
        <dbReference type="SAM" id="SignalP"/>
    </source>
</evidence>
<protein>
    <submittedName>
        <fullName evidence="2">Uncharacterized protein</fullName>
    </submittedName>
</protein>
<accession>A0A9D1SC66</accession>
<sequence length="250" mass="29465">MKRSIIFLIGMFCSIALFAQQHRVPAQKERIYLGENVLIKGDWNLDMAIARNLEYTDLPGYSGNYDALSWKIDPFLYLKYGDIPQQEQKMSRKDKKYKRKYEGGIISPPKRNCRNHIENQDKNILILLDICQINDKDYIEVLRRDFENLQAGESGDGIRNLRAYIHYMPTEYSQMHFNADTTLTYHFDMGGKMISNRYGHHKGILIYDKNADMVVRMDCLLTDEGLKDFDSKYLKDIEKMFRFKDLEAQK</sequence>
<name>A0A9D1SC66_9BACT</name>
<feature type="signal peptide" evidence="1">
    <location>
        <begin position="1"/>
        <end position="19"/>
    </location>
</feature>
<dbReference type="EMBL" id="DVNA01000061">
    <property type="protein sequence ID" value="HIU54725.1"/>
    <property type="molecule type" value="Genomic_DNA"/>
</dbReference>
<keyword evidence="1" id="KW-0732">Signal</keyword>
<gene>
    <name evidence="2" type="ORF">IAB03_02830</name>
</gene>
<comment type="caution">
    <text evidence="2">The sequence shown here is derived from an EMBL/GenBank/DDBJ whole genome shotgun (WGS) entry which is preliminary data.</text>
</comment>
<reference evidence="2" key="1">
    <citation type="submission" date="2020-10" db="EMBL/GenBank/DDBJ databases">
        <authorList>
            <person name="Gilroy R."/>
        </authorList>
    </citation>
    <scope>NUCLEOTIDE SEQUENCE</scope>
    <source>
        <strain evidence="2">CHK158-818</strain>
    </source>
</reference>
<reference evidence="2" key="2">
    <citation type="journal article" date="2021" name="PeerJ">
        <title>Extensive microbial diversity within the chicken gut microbiome revealed by metagenomics and culture.</title>
        <authorList>
            <person name="Gilroy R."/>
            <person name="Ravi A."/>
            <person name="Getino M."/>
            <person name="Pursley I."/>
            <person name="Horton D.L."/>
            <person name="Alikhan N.F."/>
            <person name="Baker D."/>
            <person name="Gharbi K."/>
            <person name="Hall N."/>
            <person name="Watson M."/>
            <person name="Adriaenssens E.M."/>
            <person name="Foster-Nyarko E."/>
            <person name="Jarju S."/>
            <person name="Secka A."/>
            <person name="Antonio M."/>
            <person name="Oren A."/>
            <person name="Chaudhuri R.R."/>
            <person name="La Ragione R."/>
            <person name="Hildebrand F."/>
            <person name="Pallen M.J."/>
        </authorList>
    </citation>
    <scope>NUCLEOTIDE SEQUENCE</scope>
    <source>
        <strain evidence="2">CHK158-818</strain>
    </source>
</reference>
<evidence type="ECO:0000313" key="3">
    <source>
        <dbReference type="Proteomes" id="UP000824112"/>
    </source>
</evidence>
<organism evidence="2 3">
    <name type="scientific">Candidatus Gallibacteroides avistercoris</name>
    <dbReference type="NCBI Taxonomy" id="2840833"/>
    <lineage>
        <taxon>Bacteria</taxon>
        <taxon>Pseudomonadati</taxon>
        <taxon>Bacteroidota</taxon>
        <taxon>Bacteroidia</taxon>
        <taxon>Bacteroidales</taxon>
        <taxon>Bacteroidaceae</taxon>
        <taxon>Bacteroidaceae incertae sedis</taxon>
        <taxon>Candidatus Gallibacteroides</taxon>
    </lineage>
</organism>
<evidence type="ECO:0000313" key="2">
    <source>
        <dbReference type="EMBL" id="HIU54725.1"/>
    </source>
</evidence>
<proteinExistence type="predicted"/>
<dbReference type="AlphaFoldDB" id="A0A9D1SC66"/>
<dbReference type="Proteomes" id="UP000824112">
    <property type="component" value="Unassembled WGS sequence"/>
</dbReference>
<feature type="chain" id="PRO_5039623445" evidence="1">
    <location>
        <begin position="20"/>
        <end position="250"/>
    </location>
</feature>